<evidence type="ECO:0000313" key="16">
    <source>
        <dbReference type="Proteomes" id="UP000184052"/>
    </source>
</evidence>
<feature type="transmembrane region" description="Helical" evidence="14">
    <location>
        <begin position="336"/>
        <end position="357"/>
    </location>
</feature>
<dbReference type="InterPro" id="IPR050277">
    <property type="entry name" value="Sodium:Solute_Symporter"/>
</dbReference>
<keyword evidence="11" id="KW-0739">Sodium transport</keyword>
<keyword evidence="10 14" id="KW-0472">Membrane</keyword>
<proteinExistence type="inferred from homology"/>
<feature type="non-terminal residue" evidence="15">
    <location>
        <position position="1"/>
    </location>
</feature>
<evidence type="ECO:0000256" key="1">
    <source>
        <dbReference type="ARBA" id="ARBA00004651"/>
    </source>
</evidence>
<evidence type="ECO:0000256" key="9">
    <source>
        <dbReference type="ARBA" id="ARBA00023065"/>
    </source>
</evidence>
<feature type="transmembrane region" description="Helical" evidence="14">
    <location>
        <begin position="76"/>
        <end position="97"/>
    </location>
</feature>
<dbReference type="CDD" id="cd10322">
    <property type="entry name" value="SLC5sbd"/>
    <property type="match status" value="1"/>
</dbReference>
<dbReference type="Gene3D" id="1.20.1730.10">
    <property type="entry name" value="Sodium/glucose cotransporter"/>
    <property type="match status" value="1"/>
</dbReference>
<keyword evidence="3" id="KW-0813">Transport</keyword>
<evidence type="ECO:0000256" key="11">
    <source>
        <dbReference type="ARBA" id="ARBA00023201"/>
    </source>
</evidence>
<dbReference type="GO" id="GO:0005886">
    <property type="term" value="C:plasma membrane"/>
    <property type="evidence" value="ECO:0007669"/>
    <property type="project" value="UniProtKB-SubCell"/>
</dbReference>
<evidence type="ECO:0000256" key="14">
    <source>
        <dbReference type="SAM" id="Phobius"/>
    </source>
</evidence>
<dbReference type="InterPro" id="IPR038377">
    <property type="entry name" value="Na/Glc_symporter_sf"/>
</dbReference>
<evidence type="ECO:0000256" key="12">
    <source>
        <dbReference type="ARBA" id="ARBA00033708"/>
    </source>
</evidence>
<dbReference type="PANTHER" id="PTHR48086">
    <property type="entry name" value="SODIUM/PROLINE SYMPORTER-RELATED"/>
    <property type="match status" value="1"/>
</dbReference>
<sequence>TIAATHFGGGVFVGGIEWGVEKGVWPGAYAGIGLGLTCFISAIIAGKFREIADGITPPDFIEHRYGHSKFLRGYHAIVYILGTVAIIACQFMAFGSMASAFGISYKTAVLLGTVVVIIYTYMAGMWGVAITDFIQLGMCILFIPIIAVLGGQIIAAEHSVTIGDLLSQPFFPQADSTSDFLYTTVPSVLGSIFAYEYFIRWQSSKNAKDAKNSCIYAGIILIALSIPIGIISGIGKVMYPDTPAGDVLGKVITSTLPGWAGVLFLAAVLSAIMSTADSLMTSLGGMVTRDLYHKVFNHDKDFNELKNVLLYTKLTAVIGSIGGCIVALNFRSILGALFWMSPLQGGALFAPVVIGLFWKGANRYGAFAAVITGGLMALVDMSGLYTWPERMLFPILGSAIALVVVSLVTKDMEQNKLEAVN</sequence>
<dbReference type="EMBL" id="FQZL01000018">
    <property type="protein sequence ID" value="SHJ37835.1"/>
    <property type="molecule type" value="Genomic_DNA"/>
</dbReference>
<keyword evidence="9" id="KW-0406">Ion transport</keyword>
<feature type="transmembrane region" description="Helical" evidence="14">
    <location>
        <begin position="391"/>
        <end position="409"/>
    </location>
</feature>
<keyword evidence="4" id="KW-1003">Cell membrane</keyword>
<comment type="catalytic activity">
    <reaction evidence="12">
        <text>L-proline(in) + Na(+)(in) = L-proline(out) + Na(+)(out)</text>
        <dbReference type="Rhea" id="RHEA:28967"/>
        <dbReference type="ChEBI" id="CHEBI:29101"/>
        <dbReference type="ChEBI" id="CHEBI:60039"/>
    </reaction>
</comment>
<dbReference type="Pfam" id="PF00474">
    <property type="entry name" value="SSF"/>
    <property type="match status" value="1"/>
</dbReference>
<feature type="transmembrane region" description="Helical" evidence="14">
    <location>
        <begin position="308"/>
        <end position="330"/>
    </location>
</feature>
<evidence type="ECO:0000256" key="13">
    <source>
        <dbReference type="RuleBase" id="RU362091"/>
    </source>
</evidence>
<dbReference type="Proteomes" id="UP000184052">
    <property type="component" value="Unassembled WGS sequence"/>
</dbReference>
<dbReference type="STRING" id="1121476.SAMN02745751_02432"/>
<comment type="subcellular location">
    <subcellularLocation>
        <location evidence="1">Cell membrane</location>
        <topology evidence="1">Multi-pass membrane protein</topology>
    </subcellularLocation>
</comment>
<evidence type="ECO:0000313" key="15">
    <source>
        <dbReference type="EMBL" id="SHJ37835.1"/>
    </source>
</evidence>
<dbReference type="OrthoDB" id="9766407at2"/>
<feature type="transmembrane region" description="Helical" evidence="14">
    <location>
        <begin position="364"/>
        <end position="385"/>
    </location>
</feature>
<keyword evidence="5 14" id="KW-0812">Transmembrane</keyword>
<evidence type="ECO:0000256" key="4">
    <source>
        <dbReference type="ARBA" id="ARBA00022475"/>
    </source>
</evidence>
<dbReference type="GO" id="GO:0015293">
    <property type="term" value="F:symporter activity"/>
    <property type="evidence" value="ECO:0007669"/>
    <property type="project" value="UniProtKB-KW"/>
</dbReference>
<organism evidence="15 16">
    <name type="scientific">Dethiosulfatibacter aminovorans DSM 17477</name>
    <dbReference type="NCBI Taxonomy" id="1121476"/>
    <lineage>
        <taxon>Bacteria</taxon>
        <taxon>Bacillati</taxon>
        <taxon>Bacillota</taxon>
        <taxon>Tissierellia</taxon>
        <taxon>Dethiosulfatibacter</taxon>
    </lineage>
</organism>
<keyword evidence="7 14" id="KW-1133">Transmembrane helix</keyword>
<accession>A0A1M6ITT3</accession>
<evidence type="ECO:0000256" key="7">
    <source>
        <dbReference type="ARBA" id="ARBA00022989"/>
    </source>
</evidence>
<protein>
    <submittedName>
        <fullName evidence="15">Na+/proline symporter</fullName>
    </submittedName>
</protein>
<feature type="transmembrane region" description="Helical" evidence="14">
    <location>
        <begin position="103"/>
        <end position="121"/>
    </location>
</feature>
<evidence type="ECO:0000256" key="10">
    <source>
        <dbReference type="ARBA" id="ARBA00023136"/>
    </source>
</evidence>
<dbReference type="PROSITE" id="PS50283">
    <property type="entry name" value="NA_SOLUT_SYMP_3"/>
    <property type="match status" value="1"/>
</dbReference>
<feature type="transmembrane region" description="Helical" evidence="14">
    <location>
        <begin position="219"/>
        <end position="239"/>
    </location>
</feature>
<dbReference type="InterPro" id="IPR001734">
    <property type="entry name" value="Na/solute_symporter"/>
</dbReference>
<feature type="transmembrane region" description="Helical" evidence="14">
    <location>
        <begin position="27"/>
        <end position="45"/>
    </location>
</feature>
<evidence type="ECO:0000256" key="6">
    <source>
        <dbReference type="ARBA" id="ARBA00022847"/>
    </source>
</evidence>
<comment type="similarity">
    <text evidence="2 13">Belongs to the sodium:solute symporter (SSF) (TC 2.A.21) family.</text>
</comment>
<dbReference type="AlphaFoldDB" id="A0A1M6ITT3"/>
<dbReference type="GO" id="GO:0006814">
    <property type="term" value="P:sodium ion transport"/>
    <property type="evidence" value="ECO:0007669"/>
    <property type="project" value="UniProtKB-KW"/>
</dbReference>
<evidence type="ECO:0000256" key="5">
    <source>
        <dbReference type="ARBA" id="ARBA00022692"/>
    </source>
</evidence>
<name>A0A1M6ITT3_9FIRM</name>
<keyword evidence="8" id="KW-0915">Sodium</keyword>
<feature type="transmembrane region" description="Helical" evidence="14">
    <location>
        <begin position="133"/>
        <end position="155"/>
    </location>
</feature>
<feature type="transmembrane region" description="Helical" evidence="14">
    <location>
        <begin position="180"/>
        <end position="198"/>
    </location>
</feature>
<keyword evidence="16" id="KW-1185">Reference proteome</keyword>
<dbReference type="PANTHER" id="PTHR48086:SF3">
    <property type="entry name" value="SODIUM_PROLINE SYMPORTER"/>
    <property type="match status" value="1"/>
</dbReference>
<evidence type="ECO:0000256" key="2">
    <source>
        <dbReference type="ARBA" id="ARBA00006434"/>
    </source>
</evidence>
<keyword evidence="6" id="KW-0769">Symport</keyword>
<feature type="transmembrane region" description="Helical" evidence="14">
    <location>
        <begin position="259"/>
        <end position="287"/>
    </location>
</feature>
<gene>
    <name evidence="15" type="ORF">SAMN02745751_02432</name>
</gene>
<evidence type="ECO:0000256" key="8">
    <source>
        <dbReference type="ARBA" id="ARBA00023053"/>
    </source>
</evidence>
<evidence type="ECO:0000256" key="3">
    <source>
        <dbReference type="ARBA" id="ARBA00022448"/>
    </source>
</evidence>
<reference evidence="15 16" key="1">
    <citation type="submission" date="2016-11" db="EMBL/GenBank/DDBJ databases">
        <authorList>
            <person name="Jaros S."/>
            <person name="Januszkiewicz K."/>
            <person name="Wedrychowicz H."/>
        </authorList>
    </citation>
    <scope>NUCLEOTIDE SEQUENCE [LARGE SCALE GENOMIC DNA]</scope>
    <source>
        <strain evidence="15 16">DSM 17477</strain>
    </source>
</reference>
<dbReference type="RefSeq" id="WP_073049849.1">
    <property type="nucleotide sequence ID" value="NZ_FQZL01000018.1"/>
</dbReference>